<feature type="region of interest" description="Disordered" evidence="1">
    <location>
        <begin position="1"/>
        <end position="22"/>
    </location>
</feature>
<dbReference type="PANTHER" id="PTHR19959">
    <property type="entry name" value="KINESIN LIGHT CHAIN"/>
    <property type="match status" value="1"/>
</dbReference>
<reference evidence="3" key="1">
    <citation type="submission" date="2023-03" db="EMBL/GenBank/DDBJ databases">
        <title>Massive genome expansion in bonnet fungi (Mycena s.s.) driven by repeated elements and novel gene families across ecological guilds.</title>
        <authorList>
            <consortium name="Lawrence Berkeley National Laboratory"/>
            <person name="Harder C.B."/>
            <person name="Miyauchi S."/>
            <person name="Viragh M."/>
            <person name="Kuo A."/>
            <person name="Thoen E."/>
            <person name="Andreopoulos B."/>
            <person name="Lu D."/>
            <person name="Skrede I."/>
            <person name="Drula E."/>
            <person name="Henrissat B."/>
            <person name="Morin E."/>
            <person name="Kohler A."/>
            <person name="Barry K."/>
            <person name="LaButti K."/>
            <person name="Morin E."/>
            <person name="Salamov A."/>
            <person name="Lipzen A."/>
            <person name="Mereny Z."/>
            <person name="Hegedus B."/>
            <person name="Baldrian P."/>
            <person name="Stursova M."/>
            <person name="Weitz H."/>
            <person name="Taylor A."/>
            <person name="Grigoriev I.V."/>
            <person name="Nagy L.G."/>
            <person name="Martin F."/>
            <person name="Kauserud H."/>
        </authorList>
    </citation>
    <scope>NUCLEOTIDE SEQUENCE</scope>
    <source>
        <strain evidence="3">9284</strain>
    </source>
</reference>
<sequence>MNRAVQVMQEVSDTTPDSHDTKPQRLSILGGCLLTRFLQQGNISDLHRSVLLRERAVQLTPDGTSSKPSWLTNLGASLGTRAKHLGSLEDMHRCVSVCEKAVQLTKDTQPEEMAGRMGNLALALDSRYAKLGNINDLQKSVVAHENAARMIPDGDPEKAAFLSNLAAALASLFGCLGSADHLHRCIAAGEDALRLTPDGHTSRATRMSNLGGYLLTEFENFGGLHIIQRSVSLRETAVRITPVEIPDRPMMLVHLGESLDARFRHLADWDDLNRAVSVGEEAVQLTPDGHQHKASRLTQLGGALATRFDHLGSLDDIHRSVSMHENAVQLTPKDHPRCGYYFMNLGNSLMRRFEVLSHLKDLQNSVSAYERAVRLAPDGHPEKATRLASLGSCLYRRSVQLGSIEDLHKSLSLAEDAVQIAPDSNPDKPMTLTNLGELLVQRHQKLGDLKDLLKSVSVRKKAVQLTPNGHPNKPVMLMNLGASLLKVFLYNKFDMDALREAKSVHQTAACLTTGPADIRFDSASRWAMCCSMLKQSPMEAWQIALNLLPELAWLGLSIPDRHRHLEKAGSIVRDAAASALAAGHPETAVEWLEQGRSVIWGQLLNLRTPLDALRDKDPHLAGKLLALSAQLERSGTRNYGDTPQQDSGPSLQLIAEKAFEAAHQRDKLLKEIRKLAGFERFLLPKTISELSIAAHGGPVVILNVSSMSSDALILTPGMENEVMHIPLIDFKEQYNYVEGLAKSIGKLVGRNTRLKLKQEDQVTSDEQFQHMLSSLWTGIVKPILNGLAFNTPQKSAQQRIWWCLTGSLAFLPIHAAGIYGKEGTLGSKISDYVISSYTPSLTALIEGQRPHSASPNTFQILAVAQPTASGQIVIPETRTEIKHIERIAQGREIPVVTLMENTATLAAVQEKMKECQWAHFACHGVQNADQPTESALLLAGDSRLTLSKIIQLALPNANFVFLSACQTAMGDSKLQEESVHLAAGMLLAGYKGVIATMWTIMDQDAPQVAKDVYGHMLEVSPPDTTKAAEALHIAIQKLREGPNGKSFLHWVPYIHFGV</sequence>
<proteinExistence type="predicted"/>
<keyword evidence="4" id="KW-1185">Reference proteome</keyword>
<protein>
    <submittedName>
        <fullName evidence="3">CHAT domain-containing protein</fullName>
    </submittedName>
</protein>
<dbReference type="SUPFAM" id="SSF48452">
    <property type="entry name" value="TPR-like"/>
    <property type="match status" value="1"/>
</dbReference>
<evidence type="ECO:0000259" key="2">
    <source>
        <dbReference type="Pfam" id="PF12770"/>
    </source>
</evidence>
<evidence type="ECO:0000313" key="4">
    <source>
        <dbReference type="Proteomes" id="UP001221142"/>
    </source>
</evidence>
<evidence type="ECO:0000256" key="1">
    <source>
        <dbReference type="SAM" id="MobiDB-lite"/>
    </source>
</evidence>
<dbReference type="InterPro" id="IPR024983">
    <property type="entry name" value="CHAT_dom"/>
</dbReference>
<dbReference type="AlphaFoldDB" id="A0AAD7B247"/>
<name>A0AAD7B247_9AGAR</name>
<dbReference type="Pfam" id="PF12770">
    <property type="entry name" value="CHAT"/>
    <property type="match status" value="1"/>
</dbReference>
<dbReference type="EMBL" id="JARKIF010000048">
    <property type="protein sequence ID" value="KAJ7607703.1"/>
    <property type="molecule type" value="Genomic_DNA"/>
</dbReference>
<dbReference type="InterPro" id="IPR011990">
    <property type="entry name" value="TPR-like_helical_dom_sf"/>
</dbReference>
<feature type="domain" description="CHAT" evidence="2">
    <location>
        <begin position="771"/>
        <end position="1057"/>
    </location>
</feature>
<comment type="caution">
    <text evidence="3">The sequence shown here is derived from an EMBL/GenBank/DDBJ whole genome shotgun (WGS) entry which is preliminary data.</text>
</comment>
<dbReference type="Gene3D" id="1.25.40.10">
    <property type="entry name" value="Tetratricopeptide repeat domain"/>
    <property type="match status" value="2"/>
</dbReference>
<dbReference type="Proteomes" id="UP001221142">
    <property type="component" value="Unassembled WGS sequence"/>
</dbReference>
<evidence type="ECO:0000313" key="3">
    <source>
        <dbReference type="EMBL" id="KAJ7607703.1"/>
    </source>
</evidence>
<gene>
    <name evidence="3" type="ORF">FB45DRAFT_393804</name>
</gene>
<dbReference type="PANTHER" id="PTHR19959:SF119">
    <property type="entry name" value="FUNGAL LIPASE-LIKE DOMAIN-CONTAINING PROTEIN"/>
    <property type="match status" value="1"/>
</dbReference>
<accession>A0AAD7B247</accession>
<organism evidence="3 4">
    <name type="scientific">Roridomyces roridus</name>
    <dbReference type="NCBI Taxonomy" id="1738132"/>
    <lineage>
        <taxon>Eukaryota</taxon>
        <taxon>Fungi</taxon>
        <taxon>Dikarya</taxon>
        <taxon>Basidiomycota</taxon>
        <taxon>Agaricomycotina</taxon>
        <taxon>Agaricomycetes</taxon>
        <taxon>Agaricomycetidae</taxon>
        <taxon>Agaricales</taxon>
        <taxon>Marasmiineae</taxon>
        <taxon>Mycenaceae</taxon>
        <taxon>Roridomyces</taxon>
    </lineage>
</organism>